<evidence type="ECO:0000313" key="6">
    <source>
        <dbReference type="EMBL" id="NHB98618.1"/>
    </source>
</evidence>
<dbReference type="AlphaFoldDB" id="A0A7X5QQD0"/>
<dbReference type="EMBL" id="PUJV01000046">
    <property type="protein sequence ID" value="NHB98618.1"/>
    <property type="molecule type" value="Genomic_DNA"/>
</dbReference>
<dbReference type="InterPro" id="IPR044068">
    <property type="entry name" value="CB"/>
</dbReference>
<dbReference type="InterPro" id="IPR011010">
    <property type="entry name" value="DNA_brk_join_enz"/>
</dbReference>
<dbReference type="InterPro" id="IPR010998">
    <property type="entry name" value="Integrase_recombinase_N"/>
</dbReference>
<evidence type="ECO:0000256" key="4">
    <source>
        <dbReference type="PROSITE-ProRule" id="PRU01248"/>
    </source>
</evidence>
<evidence type="ECO:0000256" key="3">
    <source>
        <dbReference type="ARBA" id="ARBA00023172"/>
    </source>
</evidence>
<reference evidence="6 7" key="1">
    <citation type="submission" date="2018-02" db="EMBL/GenBank/DDBJ databases">
        <authorList>
            <person name="Machado R.A."/>
        </authorList>
    </citation>
    <scope>NUCLEOTIDE SEQUENCE [LARGE SCALE GENOMIC DNA]</scope>
    <source>
        <strain evidence="6 7">DSM 23271</strain>
    </source>
</reference>
<dbReference type="GO" id="GO:0003677">
    <property type="term" value="F:DNA binding"/>
    <property type="evidence" value="ECO:0007669"/>
    <property type="project" value="UniProtKB-UniRule"/>
</dbReference>
<dbReference type="SUPFAM" id="SSF56349">
    <property type="entry name" value="DNA breaking-rejoining enzymes"/>
    <property type="match status" value="1"/>
</dbReference>
<evidence type="ECO:0000256" key="2">
    <source>
        <dbReference type="ARBA" id="ARBA00023125"/>
    </source>
</evidence>
<dbReference type="Gene3D" id="1.10.150.130">
    <property type="match status" value="1"/>
</dbReference>
<dbReference type="SUPFAM" id="SSF47823">
    <property type="entry name" value="lambda integrase-like, N-terminal domain"/>
    <property type="match status" value="1"/>
</dbReference>
<dbReference type="GO" id="GO:0015074">
    <property type="term" value="P:DNA integration"/>
    <property type="evidence" value="ECO:0007669"/>
    <property type="project" value="UniProtKB-KW"/>
</dbReference>
<proteinExistence type="predicted"/>
<accession>A0A7X5QQD0</accession>
<gene>
    <name evidence="6" type="ORF">C5470_20690</name>
</gene>
<keyword evidence="1" id="KW-0229">DNA integration</keyword>
<organism evidence="6 7">
    <name type="scientific">Photorhabdus stackebrandtii</name>
    <dbReference type="NCBI Taxonomy" id="1123042"/>
    <lineage>
        <taxon>Bacteria</taxon>
        <taxon>Pseudomonadati</taxon>
        <taxon>Pseudomonadota</taxon>
        <taxon>Gammaproteobacteria</taxon>
        <taxon>Enterobacterales</taxon>
        <taxon>Morganellaceae</taxon>
        <taxon>Photorhabdus</taxon>
    </lineage>
</organism>
<keyword evidence="2 4" id="KW-0238">DNA-binding</keyword>
<evidence type="ECO:0000313" key="7">
    <source>
        <dbReference type="Proteomes" id="UP000547931"/>
    </source>
</evidence>
<keyword evidence="3" id="KW-0233">DNA recombination</keyword>
<dbReference type="InterPro" id="IPR013762">
    <property type="entry name" value="Integrase-like_cat_sf"/>
</dbReference>
<dbReference type="Proteomes" id="UP000547931">
    <property type="component" value="Unassembled WGS sequence"/>
</dbReference>
<dbReference type="PROSITE" id="PS51900">
    <property type="entry name" value="CB"/>
    <property type="match status" value="1"/>
</dbReference>
<dbReference type="RefSeq" id="WP_166291568.1">
    <property type="nucleotide sequence ID" value="NZ_CAWPIE010000046.1"/>
</dbReference>
<feature type="domain" description="Core-binding (CB)" evidence="5">
    <location>
        <begin position="23"/>
        <end position="105"/>
    </location>
</feature>
<sequence>MADGLLLVGRDAVLIPDNSDLNEEVLRNLNAFIKDREAFADNTWLQFIIAVRLWCRWCLAKGHPYLPVDADYLRDYLLELHENGLAPATIRNYTAMLNLLHRQAGLIPAGDSQKVKRVLKKIHRVSIINGETEGQVIPFRITDLNQIDAAWQASDRLKEIRNLAFLFMAYNTLLRIFNLARLKVNDLVFNRDGSVMLNIGYTKTLVNGQGDHQSAQPQSVSQSAKVAQRCWLD</sequence>
<evidence type="ECO:0000259" key="5">
    <source>
        <dbReference type="PROSITE" id="PS51900"/>
    </source>
</evidence>
<evidence type="ECO:0000256" key="1">
    <source>
        <dbReference type="ARBA" id="ARBA00022908"/>
    </source>
</evidence>
<dbReference type="Gene3D" id="1.10.443.10">
    <property type="entry name" value="Intergrase catalytic core"/>
    <property type="match status" value="1"/>
</dbReference>
<comment type="caution">
    <text evidence="6">The sequence shown here is derived from an EMBL/GenBank/DDBJ whole genome shotgun (WGS) entry which is preliminary data.</text>
</comment>
<keyword evidence="7" id="KW-1185">Reference proteome</keyword>
<protein>
    <recommendedName>
        <fullName evidence="5">Core-binding (CB) domain-containing protein</fullName>
    </recommendedName>
</protein>
<name>A0A7X5QQD0_9GAMM</name>
<dbReference type="GO" id="GO:0006310">
    <property type="term" value="P:DNA recombination"/>
    <property type="evidence" value="ECO:0007669"/>
    <property type="project" value="UniProtKB-KW"/>
</dbReference>